<evidence type="ECO:0000313" key="2">
    <source>
        <dbReference type="Proteomes" id="UP000218702"/>
    </source>
</evidence>
<dbReference type="OrthoDB" id="512111at2"/>
<dbReference type="Proteomes" id="UP000218702">
    <property type="component" value="Chromosome"/>
</dbReference>
<proteinExistence type="predicted"/>
<sequence length="147" mass="17136">MLKIQPPTVIDFQPAIAAKDKDDKSILMIDVRFSGMYSSPDINILKMEQYQHIPFLMFVNSNVMRIFKSPTFTEVARLDTKKVLEHYNPKSIEGIIYQSTLITLTQSWLRDLAYHWKSETPPYIEEMKEIGLFTLLFDGTTEELELL</sequence>
<dbReference type="EMBL" id="AP018316">
    <property type="protein sequence ID" value="BAZ84739.1"/>
    <property type="molecule type" value="Genomic_DNA"/>
</dbReference>
<evidence type="ECO:0000313" key="1">
    <source>
        <dbReference type="EMBL" id="BAZ84739.1"/>
    </source>
</evidence>
<accession>A0A1Z4V049</accession>
<dbReference type="AlphaFoldDB" id="A0A1Z4V049"/>
<organism evidence="1 2">
    <name type="scientific">Dolichospermum compactum NIES-806</name>
    <dbReference type="NCBI Taxonomy" id="1973481"/>
    <lineage>
        <taxon>Bacteria</taxon>
        <taxon>Bacillati</taxon>
        <taxon>Cyanobacteriota</taxon>
        <taxon>Cyanophyceae</taxon>
        <taxon>Nostocales</taxon>
        <taxon>Aphanizomenonaceae</taxon>
        <taxon>Dolichospermum</taxon>
        <taxon>Dolichospermum compactum</taxon>
    </lineage>
</organism>
<name>A0A1Z4V049_9CYAN</name>
<dbReference type="RefSeq" id="WP_096664595.1">
    <property type="nucleotide sequence ID" value="NZ_AP018316.1"/>
</dbReference>
<dbReference type="KEGG" id="dcm:NIES806_09310"/>
<reference evidence="1 2" key="1">
    <citation type="submission" date="2017-06" db="EMBL/GenBank/DDBJ databases">
        <title>Genome sequencing of cyanobaciteial culture collection at National Institute for Environmental Studies (NIES).</title>
        <authorList>
            <person name="Hirose Y."/>
            <person name="Shimura Y."/>
            <person name="Fujisawa T."/>
            <person name="Nakamura Y."/>
            <person name="Kawachi M."/>
        </authorList>
    </citation>
    <scope>NUCLEOTIDE SEQUENCE [LARGE SCALE GENOMIC DNA]</scope>
    <source>
        <strain evidence="1 2">NIES-806</strain>
    </source>
</reference>
<keyword evidence="2" id="KW-1185">Reference proteome</keyword>
<gene>
    <name evidence="1" type="ORF">NIES806_09310</name>
</gene>
<protein>
    <submittedName>
        <fullName evidence="1">Uncharacterized protein</fullName>
    </submittedName>
</protein>